<dbReference type="KEGG" id="euz:DVS28_a0204"/>
<dbReference type="SUPFAM" id="SSF52218">
    <property type="entry name" value="Flavoproteins"/>
    <property type="match status" value="1"/>
</dbReference>
<dbReference type="PANTHER" id="PTHR30546">
    <property type="entry name" value="FLAVODOXIN-RELATED PROTEIN WRBA-RELATED"/>
    <property type="match status" value="1"/>
</dbReference>
<dbReference type="EMBL" id="CP031165">
    <property type="protein sequence ID" value="AXV04912.1"/>
    <property type="molecule type" value="Genomic_DNA"/>
</dbReference>
<feature type="domain" description="Flavodoxin-like" evidence="1">
    <location>
        <begin position="1"/>
        <end position="128"/>
    </location>
</feature>
<dbReference type="GO" id="GO:0003955">
    <property type="term" value="F:NAD(P)H dehydrogenase (quinone) activity"/>
    <property type="evidence" value="ECO:0007669"/>
    <property type="project" value="TreeGrafter"/>
</dbReference>
<sequence>MPIATLDDLRWADGFAFGTPSRFGTPAAQLKQFIDTTGGLWAEGALADKAATVFGSADNAHGGVESTLLGLSNVFYHWGAVLVPPGYTDDSVAVAGGNPYGTTHVSGGGAADLDAVLAAARHQGARLARVAAVLRQLRQPAVTHELVSA</sequence>
<evidence type="ECO:0000313" key="2">
    <source>
        <dbReference type="EMBL" id="AXV04912.1"/>
    </source>
</evidence>
<name>A0A346XRR5_9ACTN</name>
<dbReference type="InterPro" id="IPR005025">
    <property type="entry name" value="FMN_Rdtase-like_dom"/>
</dbReference>
<dbReference type="Pfam" id="PF03358">
    <property type="entry name" value="FMN_red"/>
    <property type="match status" value="1"/>
</dbReference>
<reference evidence="2 3" key="1">
    <citation type="submission" date="2018-09" db="EMBL/GenBank/DDBJ databases">
        <title>Complete genome sequence of Euzebya sp. DY32-46 isolated from seawater of Pacific Ocean.</title>
        <authorList>
            <person name="Xu L."/>
            <person name="Wu Y.-H."/>
            <person name="Xu X.-W."/>
        </authorList>
    </citation>
    <scope>NUCLEOTIDE SEQUENCE [LARGE SCALE GENOMIC DNA]</scope>
    <source>
        <strain evidence="2 3">DY32-46</strain>
    </source>
</reference>
<dbReference type="AlphaFoldDB" id="A0A346XRR5"/>
<dbReference type="Proteomes" id="UP000264006">
    <property type="component" value="Chromosome"/>
</dbReference>
<proteinExistence type="predicted"/>
<dbReference type="PROSITE" id="PS50902">
    <property type="entry name" value="FLAVODOXIN_LIKE"/>
    <property type="match status" value="1"/>
</dbReference>
<evidence type="ECO:0000259" key="1">
    <source>
        <dbReference type="PROSITE" id="PS50902"/>
    </source>
</evidence>
<dbReference type="GO" id="GO:0010181">
    <property type="term" value="F:FMN binding"/>
    <property type="evidence" value="ECO:0007669"/>
    <property type="project" value="InterPro"/>
</dbReference>
<dbReference type="GO" id="GO:0016020">
    <property type="term" value="C:membrane"/>
    <property type="evidence" value="ECO:0007669"/>
    <property type="project" value="TreeGrafter"/>
</dbReference>
<protein>
    <submittedName>
        <fullName evidence="2">Trp repressor binding protein</fullName>
    </submittedName>
</protein>
<dbReference type="PANTHER" id="PTHR30546:SF23">
    <property type="entry name" value="FLAVOPROTEIN-LIKE PROTEIN YCP4-RELATED"/>
    <property type="match status" value="1"/>
</dbReference>
<organism evidence="2 3">
    <name type="scientific">Euzebya pacifica</name>
    <dbReference type="NCBI Taxonomy" id="1608957"/>
    <lineage>
        <taxon>Bacteria</taxon>
        <taxon>Bacillati</taxon>
        <taxon>Actinomycetota</taxon>
        <taxon>Nitriliruptoria</taxon>
        <taxon>Euzebyales</taxon>
    </lineage>
</organism>
<dbReference type="InterPro" id="IPR029039">
    <property type="entry name" value="Flavoprotein-like_sf"/>
</dbReference>
<dbReference type="InterPro" id="IPR008254">
    <property type="entry name" value="Flavodoxin/NO_synth"/>
</dbReference>
<keyword evidence="3" id="KW-1185">Reference proteome</keyword>
<gene>
    <name evidence="2" type="ORF">DVS28_a0204</name>
</gene>
<evidence type="ECO:0000313" key="3">
    <source>
        <dbReference type="Proteomes" id="UP000264006"/>
    </source>
</evidence>
<dbReference type="Gene3D" id="3.40.50.360">
    <property type="match status" value="1"/>
</dbReference>
<accession>A0A346XRR5</accession>